<keyword evidence="5 9" id="KW-0378">Hydrolase</keyword>
<feature type="active site" evidence="8">
    <location>
        <position position="239"/>
    </location>
</feature>
<evidence type="ECO:0000256" key="8">
    <source>
        <dbReference type="PROSITE-ProRule" id="PRU10052"/>
    </source>
</evidence>
<feature type="chain" id="PRO_5042116875" description="Polygalacturonase" evidence="10">
    <location>
        <begin position="20"/>
        <end position="390"/>
    </location>
</feature>
<sequence>MVIKHILVLFFLVFRLSSAAKVTYNVLSFGAKPDGLSDTKNAFLKVWNLSCNSTTPAIIYVPAGRYLIASALTFSGQRCKSKGITFNITGTLVAPSSYNAIGNAQVWIKLYQVNHVTITGGTLDAQGSSLWACKSSGKSCPQGSTTLGIYHSQNIVISKLRSLNSQMFHILLYGCTNAKLQGVSIVAPGTSPNTDGIHLSYSTGITILNSKISTGDDCVSMGPGLSNIWIEKVVCGPGHGISIGSLGWELNEPGVQNVTVKTTTFVGTQNGLRIKAWARNSNGFVKDVVFKEATMMKVNYPIIIDGNYCPSKQNCPNQVSGVKISNVVYEDVHGTSATRVAVKFDCSRGNPCSGIALKNVNLNFAGQPAVSSCAYAAGTASGLLQPASCL</sequence>
<comment type="similarity">
    <text evidence="2 9">Belongs to the glycosyl hydrolase 28 family.</text>
</comment>
<dbReference type="SMART" id="SM00710">
    <property type="entry name" value="PbH1"/>
    <property type="match status" value="5"/>
</dbReference>
<keyword evidence="10" id="KW-0732">Signal</keyword>
<evidence type="ECO:0008006" key="13">
    <source>
        <dbReference type="Google" id="ProtNLM"/>
    </source>
</evidence>
<dbReference type="EMBL" id="JAUHHV010000001">
    <property type="protein sequence ID" value="KAK1435263.1"/>
    <property type="molecule type" value="Genomic_DNA"/>
</dbReference>
<evidence type="ECO:0000313" key="12">
    <source>
        <dbReference type="Proteomes" id="UP001229421"/>
    </source>
</evidence>
<dbReference type="Proteomes" id="UP001229421">
    <property type="component" value="Unassembled WGS sequence"/>
</dbReference>
<evidence type="ECO:0000256" key="5">
    <source>
        <dbReference type="ARBA" id="ARBA00022801"/>
    </source>
</evidence>
<dbReference type="Pfam" id="PF00295">
    <property type="entry name" value="Glyco_hydro_28"/>
    <property type="match status" value="1"/>
</dbReference>
<evidence type="ECO:0000256" key="1">
    <source>
        <dbReference type="ARBA" id="ARBA00004191"/>
    </source>
</evidence>
<keyword evidence="4" id="KW-0964">Secreted</keyword>
<dbReference type="InterPro" id="IPR012334">
    <property type="entry name" value="Pectin_lyas_fold"/>
</dbReference>
<protein>
    <recommendedName>
        <fullName evidence="13">Polygalacturonase</fullName>
    </recommendedName>
</protein>
<dbReference type="PANTHER" id="PTHR31375">
    <property type="match status" value="1"/>
</dbReference>
<proteinExistence type="inferred from homology"/>
<evidence type="ECO:0000256" key="4">
    <source>
        <dbReference type="ARBA" id="ARBA00022525"/>
    </source>
</evidence>
<evidence type="ECO:0000256" key="9">
    <source>
        <dbReference type="RuleBase" id="RU361169"/>
    </source>
</evidence>
<dbReference type="GO" id="GO:0004650">
    <property type="term" value="F:polygalacturonase activity"/>
    <property type="evidence" value="ECO:0007669"/>
    <property type="project" value="InterPro"/>
</dbReference>
<dbReference type="PROSITE" id="PS00502">
    <property type="entry name" value="POLYGALACTURONASE"/>
    <property type="match status" value="1"/>
</dbReference>
<comment type="subcellular location">
    <subcellularLocation>
        <location evidence="1">Secreted</location>
        <location evidence="1">Cell wall</location>
    </subcellularLocation>
</comment>
<feature type="signal peptide" evidence="10">
    <location>
        <begin position="1"/>
        <end position="19"/>
    </location>
</feature>
<comment type="caution">
    <text evidence="11">The sequence shown here is derived from an EMBL/GenBank/DDBJ whole genome shotgun (WGS) entry which is preliminary data.</text>
</comment>
<organism evidence="11 12">
    <name type="scientific">Tagetes erecta</name>
    <name type="common">African marigold</name>
    <dbReference type="NCBI Taxonomy" id="13708"/>
    <lineage>
        <taxon>Eukaryota</taxon>
        <taxon>Viridiplantae</taxon>
        <taxon>Streptophyta</taxon>
        <taxon>Embryophyta</taxon>
        <taxon>Tracheophyta</taxon>
        <taxon>Spermatophyta</taxon>
        <taxon>Magnoliopsida</taxon>
        <taxon>eudicotyledons</taxon>
        <taxon>Gunneridae</taxon>
        <taxon>Pentapetalae</taxon>
        <taxon>asterids</taxon>
        <taxon>campanulids</taxon>
        <taxon>Asterales</taxon>
        <taxon>Asteraceae</taxon>
        <taxon>Asteroideae</taxon>
        <taxon>Heliantheae alliance</taxon>
        <taxon>Tageteae</taxon>
        <taxon>Tagetes</taxon>
    </lineage>
</organism>
<keyword evidence="6 9" id="KW-0326">Glycosidase</keyword>
<evidence type="ECO:0000256" key="2">
    <source>
        <dbReference type="ARBA" id="ARBA00008834"/>
    </source>
</evidence>
<dbReference type="GO" id="GO:0071555">
    <property type="term" value="P:cell wall organization"/>
    <property type="evidence" value="ECO:0007669"/>
    <property type="project" value="UniProtKB-KW"/>
</dbReference>
<dbReference type="InterPro" id="IPR011050">
    <property type="entry name" value="Pectin_lyase_fold/virulence"/>
</dbReference>
<dbReference type="Gene3D" id="2.160.20.10">
    <property type="entry name" value="Single-stranded right-handed beta-helix, Pectin lyase-like"/>
    <property type="match status" value="1"/>
</dbReference>
<dbReference type="GO" id="GO:0005975">
    <property type="term" value="P:carbohydrate metabolic process"/>
    <property type="evidence" value="ECO:0007669"/>
    <property type="project" value="InterPro"/>
</dbReference>
<name>A0AAD8L8Z6_TARER</name>
<keyword evidence="7" id="KW-0961">Cell wall biogenesis/degradation</keyword>
<gene>
    <name evidence="11" type="ORF">QVD17_01024</name>
</gene>
<evidence type="ECO:0000313" key="11">
    <source>
        <dbReference type="EMBL" id="KAK1435263.1"/>
    </source>
</evidence>
<evidence type="ECO:0000256" key="6">
    <source>
        <dbReference type="ARBA" id="ARBA00023295"/>
    </source>
</evidence>
<dbReference type="AlphaFoldDB" id="A0AAD8L8Z6"/>
<evidence type="ECO:0000256" key="7">
    <source>
        <dbReference type="ARBA" id="ARBA00023316"/>
    </source>
</evidence>
<keyword evidence="3" id="KW-0134">Cell wall</keyword>
<dbReference type="InterPro" id="IPR006626">
    <property type="entry name" value="PbH1"/>
</dbReference>
<reference evidence="11" key="1">
    <citation type="journal article" date="2023" name="bioRxiv">
        <title>Improved chromosome-level genome assembly for marigold (Tagetes erecta).</title>
        <authorList>
            <person name="Jiang F."/>
            <person name="Yuan L."/>
            <person name="Wang S."/>
            <person name="Wang H."/>
            <person name="Xu D."/>
            <person name="Wang A."/>
            <person name="Fan W."/>
        </authorList>
    </citation>
    <scope>NUCLEOTIDE SEQUENCE</scope>
    <source>
        <strain evidence="11">WSJ</strain>
        <tissue evidence="11">Leaf</tissue>
    </source>
</reference>
<dbReference type="FunFam" id="2.160.20.10:FF:000004">
    <property type="entry name" value="Pectin lyase-like superfamily protein"/>
    <property type="match status" value="1"/>
</dbReference>
<dbReference type="SUPFAM" id="SSF51126">
    <property type="entry name" value="Pectin lyase-like"/>
    <property type="match status" value="1"/>
</dbReference>
<evidence type="ECO:0000256" key="10">
    <source>
        <dbReference type="SAM" id="SignalP"/>
    </source>
</evidence>
<dbReference type="InterPro" id="IPR000743">
    <property type="entry name" value="Glyco_hydro_28"/>
</dbReference>
<accession>A0AAD8L8Z6</accession>
<keyword evidence="12" id="KW-1185">Reference proteome</keyword>
<evidence type="ECO:0000256" key="3">
    <source>
        <dbReference type="ARBA" id="ARBA00022512"/>
    </source>
</evidence>